<protein>
    <recommendedName>
        <fullName evidence="4">Nuclear transport factor 2 family protein</fullName>
    </recommendedName>
</protein>
<comment type="caution">
    <text evidence="2">The sequence shown here is derived from an EMBL/GenBank/DDBJ whole genome shotgun (WGS) entry which is preliminary data.</text>
</comment>
<name>A0A6N7F4B1_9GAMM</name>
<keyword evidence="1" id="KW-0732">Signal</keyword>
<sequence length="157" mass="17920">MKKTIKILAILLFSPTSIFGQDISSTDSLKVVKTFETLFVAIETDDMDTLTNISTDRIYCIICSDYPDLTDSPYIFDKKAFLKNHLEKIKNSEPYQRATKSDKLILVRGNDHRTDITAFWTIYKQDELAPGHEGVQFGVHFKKVNGEFKFAGMETIP</sequence>
<organism evidence="2 3">
    <name type="scientific">Ostreibacterium oceani</name>
    <dbReference type="NCBI Taxonomy" id="2654998"/>
    <lineage>
        <taxon>Bacteria</taxon>
        <taxon>Pseudomonadati</taxon>
        <taxon>Pseudomonadota</taxon>
        <taxon>Gammaproteobacteria</taxon>
        <taxon>Cardiobacteriales</taxon>
        <taxon>Ostreibacteriaceae</taxon>
        <taxon>Ostreibacterium</taxon>
    </lineage>
</organism>
<proteinExistence type="predicted"/>
<dbReference type="InParanoid" id="A0A6N7F4B1"/>
<gene>
    <name evidence="2" type="ORF">GCU85_08315</name>
</gene>
<evidence type="ECO:0000313" key="3">
    <source>
        <dbReference type="Proteomes" id="UP000471298"/>
    </source>
</evidence>
<feature type="signal peptide" evidence="1">
    <location>
        <begin position="1"/>
        <end position="20"/>
    </location>
</feature>
<dbReference type="AlphaFoldDB" id="A0A6N7F4B1"/>
<reference evidence="2 3" key="1">
    <citation type="submission" date="2019-10" db="EMBL/GenBank/DDBJ databases">
        <title>Cardiobacteriales fam. a chemoheterotrophic member of the order Cardiobacteriales, and proposal of Cardiobacteriales fam. nov.</title>
        <authorList>
            <person name="Wang C."/>
        </authorList>
    </citation>
    <scope>NUCLEOTIDE SEQUENCE [LARGE SCALE GENOMIC DNA]</scope>
    <source>
        <strain evidence="2 3">ML27</strain>
    </source>
</reference>
<evidence type="ECO:0008006" key="4">
    <source>
        <dbReference type="Google" id="ProtNLM"/>
    </source>
</evidence>
<accession>A0A6N7F4B1</accession>
<dbReference type="RefSeq" id="WP_152810717.1">
    <property type="nucleotide sequence ID" value="NZ_WHNW01000010.1"/>
</dbReference>
<feature type="chain" id="PRO_5026846996" description="Nuclear transport factor 2 family protein" evidence="1">
    <location>
        <begin position="21"/>
        <end position="157"/>
    </location>
</feature>
<dbReference type="EMBL" id="WHNW01000010">
    <property type="protein sequence ID" value="MPV86726.1"/>
    <property type="molecule type" value="Genomic_DNA"/>
</dbReference>
<evidence type="ECO:0000313" key="2">
    <source>
        <dbReference type="EMBL" id="MPV86726.1"/>
    </source>
</evidence>
<keyword evidence="3" id="KW-1185">Reference proteome</keyword>
<evidence type="ECO:0000256" key="1">
    <source>
        <dbReference type="SAM" id="SignalP"/>
    </source>
</evidence>
<dbReference type="Proteomes" id="UP000471298">
    <property type="component" value="Unassembled WGS sequence"/>
</dbReference>